<sequence length="34" mass="4132">MEGKQSKGNIEYNVQVYAYAELQLWKRVWKITEQ</sequence>
<evidence type="ECO:0000313" key="1">
    <source>
        <dbReference type="EMBL" id="MDR6245161.1"/>
    </source>
</evidence>
<dbReference type="EMBL" id="JAVDQH010000012">
    <property type="protein sequence ID" value="MDR6245161.1"/>
    <property type="molecule type" value="Genomic_DNA"/>
</dbReference>
<gene>
    <name evidence="1" type="ORF">JOC58_003060</name>
</gene>
<accession>A0ABU1J1W5</accession>
<protein>
    <submittedName>
        <fullName evidence="1">Uncharacterized protein</fullName>
    </submittedName>
</protein>
<keyword evidence="2" id="KW-1185">Reference proteome</keyword>
<name>A0ABU1J1W5_9BACL</name>
<evidence type="ECO:0000313" key="2">
    <source>
        <dbReference type="Proteomes" id="UP001185028"/>
    </source>
</evidence>
<reference evidence="1 2" key="1">
    <citation type="submission" date="2023-07" db="EMBL/GenBank/DDBJ databases">
        <title>Genomic Encyclopedia of Type Strains, Phase IV (KMG-IV): sequencing the most valuable type-strain genomes for metagenomic binning, comparative biology and taxonomic classification.</title>
        <authorList>
            <person name="Goeker M."/>
        </authorList>
    </citation>
    <scope>NUCLEOTIDE SEQUENCE [LARGE SCALE GENOMIC DNA]</scope>
    <source>
        <strain evidence="1 2">DSM 22170</strain>
    </source>
</reference>
<comment type="caution">
    <text evidence="1">The sequence shown here is derived from an EMBL/GenBank/DDBJ whole genome shotgun (WGS) entry which is preliminary data.</text>
</comment>
<dbReference type="Proteomes" id="UP001185028">
    <property type="component" value="Unassembled WGS sequence"/>
</dbReference>
<proteinExistence type="predicted"/>
<organism evidence="1 2">
    <name type="scientific">Paenibacillus hunanensis</name>
    <dbReference type="NCBI Taxonomy" id="539262"/>
    <lineage>
        <taxon>Bacteria</taxon>
        <taxon>Bacillati</taxon>
        <taxon>Bacillota</taxon>
        <taxon>Bacilli</taxon>
        <taxon>Bacillales</taxon>
        <taxon>Paenibacillaceae</taxon>
        <taxon>Paenibacillus</taxon>
    </lineage>
</organism>